<dbReference type="Proteomes" id="UP000435649">
    <property type="component" value="Unassembled WGS sequence"/>
</dbReference>
<accession>A0A844FWX0</accession>
<evidence type="ECO:0000313" key="2">
    <source>
        <dbReference type="EMBL" id="MST95707.1"/>
    </source>
</evidence>
<proteinExistence type="predicted"/>
<dbReference type="PANTHER" id="PTHR12110">
    <property type="entry name" value="HYDROXYPYRUVATE ISOMERASE"/>
    <property type="match status" value="1"/>
</dbReference>
<dbReference type="Gene3D" id="3.20.20.150">
    <property type="entry name" value="Divalent-metal-dependent TIM barrel enzymes"/>
    <property type="match status" value="1"/>
</dbReference>
<reference evidence="2 3" key="1">
    <citation type="submission" date="2019-08" db="EMBL/GenBank/DDBJ databases">
        <title>In-depth cultivation of the pig gut microbiome towards novel bacterial diversity and tailored functional studies.</title>
        <authorList>
            <person name="Wylensek D."/>
            <person name="Hitch T.C.A."/>
            <person name="Clavel T."/>
        </authorList>
    </citation>
    <scope>NUCLEOTIDE SEQUENCE [LARGE SCALE GENOMIC DNA]</scope>
    <source>
        <strain evidence="2 3">BBE-744-WT-12</strain>
    </source>
</reference>
<keyword evidence="3" id="KW-1185">Reference proteome</keyword>
<protein>
    <submittedName>
        <fullName evidence="2">TIM barrel protein</fullName>
    </submittedName>
</protein>
<feature type="domain" description="Xylose isomerase-like TIM barrel" evidence="1">
    <location>
        <begin position="23"/>
        <end position="239"/>
    </location>
</feature>
<dbReference type="PANTHER" id="PTHR12110:SF53">
    <property type="entry name" value="BLR5974 PROTEIN"/>
    <property type="match status" value="1"/>
</dbReference>
<name>A0A844FWX0_9BACT</name>
<organism evidence="2 3">
    <name type="scientific">Victivallis lenta</name>
    <dbReference type="NCBI Taxonomy" id="2606640"/>
    <lineage>
        <taxon>Bacteria</taxon>
        <taxon>Pseudomonadati</taxon>
        <taxon>Lentisphaerota</taxon>
        <taxon>Lentisphaeria</taxon>
        <taxon>Victivallales</taxon>
        <taxon>Victivallaceae</taxon>
        <taxon>Victivallis</taxon>
    </lineage>
</organism>
<dbReference type="RefSeq" id="WP_106053228.1">
    <property type="nucleotide sequence ID" value="NZ_CALXOB010000042.1"/>
</dbReference>
<dbReference type="EMBL" id="VUNS01000001">
    <property type="protein sequence ID" value="MST95707.1"/>
    <property type="molecule type" value="Genomic_DNA"/>
</dbReference>
<dbReference type="InterPro" id="IPR050312">
    <property type="entry name" value="IolE/XylAMocC-like"/>
</dbReference>
<dbReference type="AlphaFoldDB" id="A0A844FWX0"/>
<evidence type="ECO:0000313" key="3">
    <source>
        <dbReference type="Proteomes" id="UP000435649"/>
    </source>
</evidence>
<gene>
    <name evidence="2" type="ORF">FYJ85_01420</name>
</gene>
<dbReference type="Pfam" id="PF01261">
    <property type="entry name" value="AP_endonuc_2"/>
    <property type="match status" value="1"/>
</dbReference>
<dbReference type="InterPro" id="IPR036237">
    <property type="entry name" value="Xyl_isomerase-like_sf"/>
</dbReference>
<evidence type="ECO:0000259" key="1">
    <source>
        <dbReference type="Pfam" id="PF01261"/>
    </source>
</evidence>
<sequence length="262" mass="29580">MRDFKWGFSTLGCPECSLGEAVALADEYDFRMLELRSVDGSIDLPKVFEEPEKRAQLKRLAGEGRIRVFGSSFGISSRRNNYEELAALGRLADEAGVPYLRVFGGFDFAEELDSEKLTVALENLAWFRGQNLKAKLALETHDGYSSAARCRRLLDRVDGELPVIWDAHHTCRFAGETFRDSWELLAGHVVDIHVKDSRLDSDGKLVATVPGEGDLAVPELLELLEEVDYTALVTLEYEKLWHPYLPEIRVALAAVNRFWRNC</sequence>
<comment type="caution">
    <text evidence="2">The sequence shown here is derived from an EMBL/GenBank/DDBJ whole genome shotgun (WGS) entry which is preliminary data.</text>
</comment>
<dbReference type="SUPFAM" id="SSF51658">
    <property type="entry name" value="Xylose isomerase-like"/>
    <property type="match status" value="1"/>
</dbReference>
<dbReference type="InterPro" id="IPR013022">
    <property type="entry name" value="Xyl_isomerase-like_TIM-brl"/>
</dbReference>